<protein>
    <submittedName>
        <fullName evidence="9">Penicillin-binding protein activator</fullName>
    </submittedName>
</protein>
<dbReference type="PROSITE" id="PS51257">
    <property type="entry name" value="PROKAR_LIPOPROTEIN"/>
    <property type="match status" value="1"/>
</dbReference>
<dbReference type="Gene3D" id="1.25.40.650">
    <property type="match status" value="1"/>
</dbReference>
<feature type="chain" id="PRO_5012462925" evidence="8">
    <location>
        <begin position="17"/>
        <end position="627"/>
    </location>
</feature>
<dbReference type="PANTHER" id="PTHR38038">
    <property type="entry name" value="PENICILLIN-BINDING PROTEIN ACTIVATOR LPOA"/>
    <property type="match status" value="1"/>
</dbReference>
<dbReference type="Proteomes" id="UP000193450">
    <property type="component" value="Chromosome"/>
</dbReference>
<dbReference type="Gene3D" id="3.40.50.2300">
    <property type="match status" value="2"/>
</dbReference>
<dbReference type="PANTHER" id="PTHR38038:SF1">
    <property type="entry name" value="PENICILLIN-BINDING PROTEIN ACTIVATOR LPOA"/>
    <property type="match status" value="1"/>
</dbReference>
<keyword evidence="3" id="KW-0573">Peptidoglycan synthesis</keyword>
<dbReference type="SUPFAM" id="SSF53822">
    <property type="entry name" value="Periplasmic binding protein-like I"/>
    <property type="match status" value="1"/>
</dbReference>
<proteinExistence type="predicted"/>
<gene>
    <name evidence="9" type="ORF">BST96_12595</name>
</gene>
<feature type="signal peptide" evidence="8">
    <location>
        <begin position="1"/>
        <end position="16"/>
    </location>
</feature>
<organism evidence="9 10">
    <name type="scientific">Oceanicoccus sagamiensis</name>
    <dbReference type="NCBI Taxonomy" id="716816"/>
    <lineage>
        <taxon>Bacteria</taxon>
        <taxon>Pseudomonadati</taxon>
        <taxon>Pseudomonadota</taxon>
        <taxon>Gammaproteobacteria</taxon>
        <taxon>Cellvibrionales</taxon>
        <taxon>Spongiibacteraceae</taxon>
        <taxon>Oceanicoccus</taxon>
    </lineage>
</organism>
<dbReference type="GO" id="GO:0031241">
    <property type="term" value="C:periplasmic side of cell outer membrane"/>
    <property type="evidence" value="ECO:0007669"/>
    <property type="project" value="TreeGrafter"/>
</dbReference>
<keyword evidence="7" id="KW-0449">Lipoprotein</keyword>
<evidence type="ECO:0000256" key="6">
    <source>
        <dbReference type="ARBA" id="ARBA00023237"/>
    </source>
</evidence>
<evidence type="ECO:0000256" key="2">
    <source>
        <dbReference type="ARBA" id="ARBA00022960"/>
    </source>
</evidence>
<evidence type="ECO:0000256" key="3">
    <source>
        <dbReference type="ARBA" id="ARBA00022984"/>
    </source>
</evidence>
<dbReference type="InterPro" id="IPR011990">
    <property type="entry name" value="TPR-like_helical_dom_sf"/>
</dbReference>
<dbReference type="InterPro" id="IPR028082">
    <property type="entry name" value="Peripla_BP_I"/>
</dbReference>
<dbReference type="GO" id="GO:0008360">
    <property type="term" value="P:regulation of cell shape"/>
    <property type="evidence" value="ECO:0007669"/>
    <property type="project" value="UniProtKB-KW"/>
</dbReference>
<dbReference type="KEGG" id="osg:BST96_12595"/>
<dbReference type="STRING" id="716816.BST96_12595"/>
<sequence length="627" mass="70896">MRTTFLLILLSSLLLACGGQPSKTSSPEQQTLSTAERIQELLNQAQTSMPPEKERKQLKAAALLLEEEQLDLAQQIIDQLQPEQLPLRDFARYVEVSSELHIQQGEYEEARFLLETPRLLDNLDTLSTTRQLTHSLLRAEVFALLGSHIASAQQRIYINPLLSPENQRSNREAIWNSLMYVPTQDLLHYQKTSFGGEYQGWLELAVIAKDNQGDLEQQLAQLESWQQQWQDHPANAELPGGLQLIKELAANRPQQVALLLPLTGKLAPFGKAVRDGFIAGLYETSNRGGKVPKLKVYNTEDHSDFMALYQQAIAEGAEMVIGPLEKQRLSLLFDAGDLPVPTLGLNRVSNYGDAPAQLFQFGLAPQDEASQVADIAFLEDHRKALIIAPKGDWGDKVSTAFSERWQTLGGETVKRSLYTGQTDYSSSLKQSLLLQASEDRSKRIERLIGEPLEFLPRRRQDIDMVFLLARPQQARSLKPLLAFHYAGDLPVYGTSRLYTGYEDTRKDRDINGVRFTDMPWVLNKPSALHQTISTEIKQSKQYHRMYALGIDSFQLHPRLRQLQETANSRVYGHTGRLKLNARNEIERQMLFAQFKRNKATIIPTATQTIDLNLNGKEGVDNDRDTDN</sequence>
<keyword evidence="2" id="KW-0133">Cell shape</keyword>
<dbReference type="Pfam" id="PF04348">
    <property type="entry name" value="LppC"/>
    <property type="match status" value="1"/>
</dbReference>
<keyword evidence="5" id="KW-0564">Palmitate</keyword>
<evidence type="ECO:0000313" key="9">
    <source>
        <dbReference type="EMBL" id="ARN74880.1"/>
    </source>
</evidence>
<dbReference type="InterPro" id="IPR007443">
    <property type="entry name" value="LpoA"/>
</dbReference>
<dbReference type="GO" id="GO:0030234">
    <property type="term" value="F:enzyme regulator activity"/>
    <property type="evidence" value="ECO:0007669"/>
    <property type="project" value="TreeGrafter"/>
</dbReference>
<evidence type="ECO:0000256" key="8">
    <source>
        <dbReference type="SAM" id="SignalP"/>
    </source>
</evidence>
<evidence type="ECO:0000256" key="5">
    <source>
        <dbReference type="ARBA" id="ARBA00023139"/>
    </source>
</evidence>
<evidence type="ECO:0000256" key="4">
    <source>
        <dbReference type="ARBA" id="ARBA00023136"/>
    </source>
</evidence>
<evidence type="ECO:0000256" key="1">
    <source>
        <dbReference type="ARBA" id="ARBA00022729"/>
    </source>
</evidence>
<evidence type="ECO:0000256" key="7">
    <source>
        <dbReference type="ARBA" id="ARBA00023288"/>
    </source>
</evidence>
<keyword evidence="6" id="KW-0998">Cell outer membrane</keyword>
<accession>A0A1X9NA03</accession>
<dbReference type="EMBL" id="CP019343">
    <property type="protein sequence ID" value="ARN74880.1"/>
    <property type="molecule type" value="Genomic_DNA"/>
</dbReference>
<keyword evidence="10" id="KW-1185">Reference proteome</keyword>
<keyword evidence="4" id="KW-0472">Membrane</keyword>
<dbReference type="GO" id="GO:0009252">
    <property type="term" value="P:peptidoglycan biosynthetic process"/>
    <property type="evidence" value="ECO:0007669"/>
    <property type="project" value="UniProtKB-KW"/>
</dbReference>
<keyword evidence="1 8" id="KW-0732">Signal</keyword>
<dbReference type="CDD" id="cd06339">
    <property type="entry name" value="PBP1_YraM_LppC_lipoprotein-like"/>
    <property type="match status" value="1"/>
</dbReference>
<evidence type="ECO:0000313" key="10">
    <source>
        <dbReference type="Proteomes" id="UP000193450"/>
    </source>
</evidence>
<reference evidence="9 10" key="1">
    <citation type="submission" date="2016-11" db="EMBL/GenBank/DDBJ databases">
        <title>Trade-off between light-utilization and light-protection in marine flavobacteria.</title>
        <authorList>
            <person name="Kumagai Y."/>
        </authorList>
    </citation>
    <scope>NUCLEOTIDE SEQUENCE [LARGE SCALE GENOMIC DNA]</scope>
    <source>
        <strain evidence="9 10">NBRC 107125</strain>
    </source>
</reference>
<dbReference type="Gene3D" id="1.25.40.10">
    <property type="entry name" value="Tetratricopeptide repeat domain"/>
    <property type="match status" value="1"/>
</dbReference>
<name>A0A1X9NA03_9GAMM</name>
<dbReference type="RefSeq" id="WP_085759047.1">
    <property type="nucleotide sequence ID" value="NZ_CP019343.1"/>
</dbReference>
<dbReference type="OrthoDB" id="6708821at2"/>
<dbReference type="AlphaFoldDB" id="A0A1X9NA03"/>